<evidence type="ECO:0000256" key="4">
    <source>
        <dbReference type="ARBA" id="ARBA00022741"/>
    </source>
</evidence>
<feature type="coiled-coil region" evidence="10">
    <location>
        <begin position="164"/>
        <end position="191"/>
    </location>
</feature>
<evidence type="ECO:0000256" key="1">
    <source>
        <dbReference type="ARBA" id="ARBA00003618"/>
    </source>
</evidence>
<name>A0ABX0G717_9RHOB</name>
<dbReference type="PANTHER" id="PTHR11059">
    <property type="entry name" value="DNA REPAIR PROTEIN RECN"/>
    <property type="match status" value="1"/>
</dbReference>
<keyword evidence="5 9" id="KW-0227">DNA damage</keyword>
<dbReference type="RefSeq" id="WP_166403111.1">
    <property type="nucleotide sequence ID" value="NZ_JAANHS010000006.1"/>
</dbReference>
<dbReference type="Proteomes" id="UP001515660">
    <property type="component" value="Unassembled WGS sequence"/>
</dbReference>
<keyword evidence="6" id="KW-0067">ATP-binding</keyword>
<keyword evidence="13" id="KW-1185">Reference proteome</keyword>
<keyword evidence="10" id="KW-0175">Coiled coil</keyword>
<dbReference type="InterPro" id="IPR004604">
    <property type="entry name" value="DNA_recomb/repair_RecN"/>
</dbReference>
<accession>A0ABX0G717</accession>
<dbReference type="PIRSF" id="PIRSF003128">
    <property type="entry name" value="RecN"/>
    <property type="match status" value="1"/>
</dbReference>
<dbReference type="SUPFAM" id="SSF52540">
    <property type="entry name" value="P-loop containing nucleoside triphosphate hydrolases"/>
    <property type="match status" value="2"/>
</dbReference>
<gene>
    <name evidence="12" type="primary">recN</name>
    <name evidence="12" type="ORF">G8O29_10085</name>
</gene>
<dbReference type="NCBIfam" id="TIGR00634">
    <property type="entry name" value="recN"/>
    <property type="match status" value="1"/>
</dbReference>
<feature type="domain" description="RecF/RecN/SMC N-terminal" evidence="11">
    <location>
        <begin position="15"/>
        <end position="500"/>
    </location>
</feature>
<dbReference type="PANTHER" id="PTHR11059:SF0">
    <property type="entry name" value="DNA REPAIR PROTEIN RECN"/>
    <property type="match status" value="1"/>
</dbReference>
<comment type="caution">
    <text evidence="12">The sequence shown here is derived from an EMBL/GenBank/DDBJ whole genome shotgun (WGS) entry which is preliminary data.</text>
</comment>
<evidence type="ECO:0000313" key="12">
    <source>
        <dbReference type="EMBL" id="NHB77087.1"/>
    </source>
</evidence>
<dbReference type="Gene3D" id="3.40.50.300">
    <property type="entry name" value="P-loop containing nucleotide triphosphate hydrolases"/>
    <property type="match status" value="2"/>
</dbReference>
<dbReference type="InterPro" id="IPR003395">
    <property type="entry name" value="RecF/RecN/SMC_N"/>
</dbReference>
<keyword evidence="4" id="KW-0547">Nucleotide-binding</keyword>
<evidence type="ECO:0000256" key="6">
    <source>
        <dbReference type="ARBA" id="ARBA00022840"/>
    </source>
</evidence>
<evidence type="ECO:0000313" key="13">
    <source>
        <dbReference type="Proteomes" id="UP001515660"/>
    </source>
</evidence>
<protein>
    <recommendedName>
        <fullName evidence="3 9">DNA repair protein RecN</fullName>
    </recommendedName>
    <alternativeName>
        <fullName evidence="8 9">Recombination protein N</fullName>
    </alternativeName>
</protein>
<evidence type="ECO:0000259" key="11">
    <source>
        <dbReference type="Pfam" id="PF02463"/>
    </source>
</evidence>
<evidence type="ECO:0000256" key="10">
    <source>
        <dbReference type="SAM" id="Coils"/>
    </source>
</evidence>
<keyword evidence="7 9" id="KW-0234">DNA repair</keyword>
<evidence type="ECO:0000256" key="7">
    <source>
        <dbReference type="ARBA" id="ARBA00023204"/>
    </source>
</evidence>
<evidence type="ECO:0000256" key="3">
    <source>
        <dbReference type="ARBA" id="ARBA00021315"/>
    </source>
</evidence>
<reference evidence="12 13" key="1">
    <citation type="journal article" date="2022" name="Microorganisms">
        <title>Genome Sequence and Characterization of a Xanthorhodopsin-Containing, Aerobic Anoxygenic Phototrophic Rhodobacter Species, Isolated from Mesophilic Conditions at Yellowstone National Park.</title>
        <authorList>
            <person name="Kyndt J.A."/>
            <person name="Robertson S."/>
            <person name="Shoffstall I.B."/>
            <person name="Ramaley R.F."/>
            <person name="Meyer T.E."/>
        </authorList>
    </citation>
    <scope>NUCLEOTIDE SEQUENCE [LARGE SCALE GENOMIC DNA]</scope>
    <source>
        <strain evidence="12 13">M37P</strain>
    </source>
</reference>
<dbReference type="Pfam" id="PF02463">
    <property type="entry name" value="SMC_N"/>
    <property type="match status" value="1"/>
</dbReference>
<organism evidence="12 13">
    <name type="scientific">Rhodobacter calidifons</name>
    <dbReference type="NCBI Taxonomy" id="2715277"/>
    <lineage>
        <taxon>Bacteria</taxon>
        <taxon>Pseudomonadati</taxon>
        <taxon>Pseudomonadota</taxon>
        <taxon>Alphaproteobacteria</taxon>
        <taxon>Rhodobacterales</taxon>
        <taxon>Rhodobacter group</taxon>
        <taxon>Rhodobacter</taxon>
    </lineage>
</organism>
<sequence length="547" mass="57534">MLRCLDIRDVLIIDRLSLDLGPGLNVLTGETGAGKSILLDALGFVLGWRGRAELVRQGATQGEVTAVFDLPAGHAAQAVLAEAGIEAGDDLILRRVNAADGRKTAWVNDRRVSGEVLRDLSDTLVELHGQQDDRGLLNPRGHRALLDAYAGLDLAPLRAAWAAQRAARAELAEAEAALARAAAEEDFLRHAVAELDRLDPRPGEDEALDARRRMMQGAGRIREDVARALAALSDEGAEGRMRDALRWLDGAADRAEGRLDAPMEALNRALIELGEAQAGVERALEALDFDPAELERVEERLFAIRALARKHGVLPDDLGSFAEGLRTRLAAIDGGAAGMARLGKALAEAEAAYAAEAARVTAARQAAARRLDAAMAAELVPLKMERAVFATEVTAGEPGPEGVDAVTFTVATNPGAPAGPLNRIASGGELSRFLLALKVCLTGESPGLTLIFDEIDRGVGGATADAVGRRLKALAQGAQVLVVTHSPQVAAFGARHWRVEKRVAGGQTLSSVTGLDAAERVEEIARMLAGDTVTEAARAAARALLAG</sequence>
<comment type="similarity">
    <text evidence="2 9">Belongs to the RecN family.</text>
</comment>
<dbReference type="CDD" id="cd03241">
    <property type="entry name" value="ABC_RecN"/>
    <property type="match status" value="2"/>
</dbReference>
<comment type="function">
    <text evidence="1 9">May be involved in recombinational repair of damaged DNA.</text>
</comment>
<evidence type="ECO:0000256" key="2">
    <source>
        <dbReference type="ARBA" id="ARBA00009441"/>
    </source>
</evidence>
<evidence type="ECO:0000256" key="9">
    <source>
        <dbReference type="PIRNR" id="PIRNR003128"/>
    </source>
</evidence>
<proteinExistence type="inferred from homology"/>
<dbReference type="InterPro" id="IPR027417">
    <property type="entry name" value="P-loop_NTPase"/>
</dbReference>
<evidence type="ECO:0000256" key="5">
    <source>
        <dbReference type="ARBA" id="ARBA00022763"/>
    </source>
</evidence>
<dbReference type="EMBL" id="JAANHS010000006">
    <property type="protein sequence ID" value="NHB77087.1"/>
    <property type="molecule type" value="Genomic_DNA"/>
</dbReference>
<evidence type="ECO:0000256" key="8">
    <source>
        <dbReference type="ARBA" id="ARBA00033408"/>
    </source>
</evidence>